<keyword evidence="3" id="KW-0804">Transcription</keyword>
<dbReference type="PANTHER" id="PTHR44688">
    <property type="entry name" value="DNA-BINDING TRANSCRIPTIONAL ACTIVATOR DEVR_DOSR"/>
    <property type="match status" value="1"/>
</dbReference>
<comment type="caution">
    <text evidence="5">The sequence shown here is derived from an EMBL/GenBank/DDBJ whole genome shotgun (WGS) entry which is preliminary data.</text>
</comment>
<dbReference type="InterPro" id="IPR016032">
    <property type="entry name" value="Sig_transdc_resp-reg_C-effctor"/>
</dbReference>
<proteinExistence type="predicted"/>
<evidence type="ECO:0000256" key="2">
    <source>
        <dbReference type="ARBA" id="ARBA00023125"/>
    </source>
</evidence>
<sequence length="112" mass="11831">ARRLAPRVREAAASLGAAGVERRLVSRLRGAGVRLGVAGPRNRPVAGWSSLTPTEARVAELVGRGTPGPEIATRLAISPRTVQTHVSNALRKLGLSTRVELAALANRPDEDR</sequence>
<keyword evidence="2" id="KW-0238">DNA-binding</keyword>
<evidence type="ECO:0000313" key="6">
    <source>
        <dbReference type="Proteomes" id="UP001595947"/>
    </source>
</evidence>
<name>A0ABV9YXL4_9PSEU</name>
<dbReference type="CDD" id="cd06170">
    <property type="entry name" value="LuxR_C_like"/>
    <property type="match status" value="1"/>
</dbReference>
<dbReference type="InterPro" id="IPR036388">
    <property type="entry name" value="WH-like_DNA-bd_sf"/>
</dbReference>
<dbReference type="Gene3D" id="1.10.10.10">
    <property type="entry name" value="Winged helix-like DNA-binding domain superfamily/Winged helix DNA-binding domain"/>
    <property type="match status" value="1"/>
</dbReference>
<evidence type="ECO:0000256" key="1">
    <source>
        <dbReference type="ARBA" id="ARBA00023015"/>
    </source>
</evidence>
<evidence type="ECO:0000313" key="5">
    <source>
        <dbReference type="EMBL" id="MFC5066282.1"/>
    </source>
</evidence>
<evidence type="ECO:0000259" key="4">
    <source>
        <dbReference type="PROSITE" id="PS50043"/>
    </source>
</evidence>
<dbReference type="SUPFAM" id="SSF46894">
    <property type="entry name" value="C-terminal effector domain of the bipartite response regulators"/>
    <property type="match status" value="1"/>
</dbReference>
<dbReference type="Pfam" id="PF00196">
    <property type="entry name" value="GerE"/>
    <property type="match status" value="1"/>
</dbReference>
<dbReference type="Proteomes" id="UP001595947">
    <property type="component" value="Unassembled WGS sequence"/>
</dbReference>
<evidence type="ECO:0000256" key="3">
    <source>
        <dbReference type="ARBA" id="ARBA00023163"/>
    </source>
</evidence>
<feature type="domain" description="HTH luxR-type" evidence="4">
    <location>
        <begin position="44"/>
        <end position="109"/>
    </location>
</feature>
<keyword evidence="1" id="KW-0805">Transcription regulation</keyword>
<dbReference type="InterPro" id="IPR000792">
    <property type="entry name" value="Tscrpt_reg_LuxR_C"/>
</dbReference>
<protein>
    <submittedName>
        <fullName evidence="5">Helix-turn-helix transcriptional regulator</fullName>
    </submittedName>
</protein>
<gene>
    <name evidence="5" type="ORF">ACFPBZ_29025</name>
</gene>
<dbReference type="SMART" id="SM00421">
    <property type="entry name" value="HTH_LUXR"/>
    <property type="match status" value="1"/>
</dbReference>
<dbReference type="PROSITE" id="PS50043">
    <property type="entry name" value="HTH_LUXR_2"/>
    <property type="match status" value="1"/>
</dbReference>
<organism evidence="5 6">
    <name type="scientific">Actinomycetospora atypica</name>
    <dbReference type="NCBI Taxonomy" id="1290095"/>
    <lineage>
        <taxon>Bacteria</taxon>
        <taxon>Bacillati</taxon>
        <taxon>Actinomycetota</taxon>
        <taxon>Actinomycetes</taxon>
        <taxon>Pseudonocardiales</taxon>
        <taxon>Pseudonocardiaceae</taxon>
        <taxon>Actinomycetospora</taxon>
    </lineage>
</organism>
<dbReference type="RefSeq" id="WP_378039591.1">
    <property type="nucleotide sequence ID" value="NZ_JBHSIV010000066.1"/>
</dbReference>
<reference evidence="6" key="1">
    <citation type="journal article" date="2019" name="Int. J. Syst. Evol. Microbiol.">
        <title>The Global Catalogue of Microorganisms (GCM) 10K type strain sequencing project: providing services to taxonomists for standard genome sequencing and annotation.</title>
        <authorList>
            <consortium name="The Broad Institute Genomics Platform"/>
            <consortium name="The Broad Institute Genome Sequencing Center for Infectious Disease"/>
            <person name="Wu L."/>
            <person name="Ma J."/>
        </authorList>
    </citation>
    <scope>NUCLEOTIDE SEQUENCE [LARGE SCALE GENOMIC DNA]</scope>
    <source>
        <strain evidence="6">CGMCC 4.7093</strain>
    </source>
</reference>
<dbReference type="EMBL" id="JBHSIV010000066">
    <property type="protein sequence ID" value="MFC5066282.1"/>
    <property type="molecule type" value="Genomic_DNA"/>
</dbReference>
<keyword evidence="6" id="KW-1185">Reference proteome</keyword>
<dbReference type="PANTHER" id="PTHR44688:SF16">
    <property type="entry name" value="DNA-BINDING TRANSCRIPTIONAL ACTIVATOR DEVR_DOSR"/>
    <property type="match status" value="1"/>
</dbReference>
<accession>A0ABV9YXL4</accession>
<feature type="non-terminal residue" evidence="5">
    <location>
        <position position="1"/>
    </location>
</feature>
<dbReference type="PRINTS" id="PR00038">
    <property type="entry name" value="HTHLUXR"/>
</dbReference>